<dbReference type="EC" id="2.7.13.3" evidence="2"/>
<evidence type="ECO:0000256" key="9">
    <source>
        <dbReference type="SAM" id="Phobius"/>
    </source>
</evidence>
<dbReference type="SUPFAM" id="SSF55874">
    <property type="entry name" value="ATPase domain of HSP90 chaperone/DNA topoisomerase II/histidine kinase"/>
    <property type="match status" value="1"/>
</dbReference>
<dbReference type="PANTHER" id="PTHR24421:SF10">
    <property type="entry name" value="NITRATE_NITRITE SENSOR PROTEIN NARQ"/>
    <property type="match status" value="1"/>
</dbReference>
<dbReference type="GO" id="GO:0016301">
    <property type="term" value="F:kinase activity"/>
    <property type="evidence" value="ECO:0007669"/>
    <property type="project" value="UniProtKB-KW"/>
</dbReference>
<keyword evidence="9" id="KW-0812">Transmembrane</keyword>
<dbReference type="EMBL" id="BAAAQK010000023">
    <property type="protein sequence ID" value="GAA1867665.1"/>
    <property type="molecule type" value="Genomic_DNA"/>
</dbReference>
<evidence type="ECO:0000256" key="4">
    <source>
        <dbReference type="ARBA" id="ARBA00022679"/>
    </source>
</evidence>
<accession>A0ABN2NFW8</accession>
<comment type="catalytic activity">
    <reaction evidence="1">
        <text>ATP + protein L-histidine = ADP + protein N-phospho-L-histidine.</text>
        <dbReference type="EC" id="2.7.13.3"/>
    </reaction>
</comment>
<evidence type="ECO:0000313" key="12">
    <source>
        <dbReference type="Proteomes" id="UP001500449"/>
    </source>
</evidence>
<organism evidence="11 12">
    <name type="scientific">Pseudonocardia ailaonensis</name>
    <dbReference type="NCBI Taxonomy" id="367279"/>
    <lineage>
        <taxon>Bacteria</taxon>
        <taxon>Bacillati</taxon>
        <taxon>Actinomycetota</taxon>
        <taxon>Actinomycetes</taxon>
        <taxon>Pseudonocardiales</taxon>
        <taxon>Pseudonocardiaceae</taxon>
        <taxon>Pseudonocardia</taxon>
    </lineage>
</organism>
<dbReference type="Pfam" id="PF07730">
    <property type="entry name" value="HisKA_3"/>
    <property type="match status" value="1"/>
</dbReference>
<protein>
    <recommendedName>
        <fullName evidence="2">histidine kinase</fullName>
        <ecNumber evidence="2">2.7.13.3</ecNumber>
    </recommendedName>
</protein>
<evidence type="ECO:0000256" key="1">
    <source>
        <dbReference type="ARBA" id="ARBA00000085"/>
    </source>
</evidence>
<keyword evidence="3" id="KW-0597">Phosphoprotein</keyword>
<evidence type="ECO:0000256" key="8">
    <source>
        <dbReference type="ARBA" id="ARBA00023012"/>
    </source>
</evidence>
<feature type="transmembrane region" description="Helical" evidence="9">
    <location>
        <begin position="118"/>
        <end position="139"/>
    </location>
</feature>
<feature type="transmembrane region" description="Helical" evidence="9">
    <location>
        <begin position="41"/>
        <end position="59"/>
    </location>
</feature>
<feature type="transmembrane region" description="Helical" evidence="9">
    <location>
        <begin position="12"/>
        <end position="35"/>
    </location>
</feature>
<sequence length="386" mass="40426">MTRPLRPTRHAGLAVELLAYVFWLLVDCLQASAMIFRESFAVQHVATPAAGMVVAGIVLLRRRPGITAEQVAWLAFGASVTLTVLSRIASVPAMSFAEQLALAVVTVAALRKAADKQALLLVAAALVPIVGSPLLRIPIGSTTDAYSVLSAMGWGGTVAVGLVWRAAEARRRTQVDDARTAERMELARELHDVVAHQVTGIVVAAQAASVVARTAPDEVDRALEAIERAGTDALTAMRQMVGVLRGSSSDGARTPGAELGGIPELVSLFDPAGELVRLRADPGFEHAVLPAGVAATGFRVVQEALTNVRRHAPEASAVEIEIRMRAEELQVGVRNDGVRARRETPGGPGGFGLVGMAERVAALDGTLLAGPAGPGTWSVSARLPIR</sequence>
<reference evidence="11 12" key="1">
    <citation type="journal article" date="2019" name="Int. J. Syst. Evol. Microbiol.">
        <title>The Global Catalogue of Microorganisms (GCM) 10K type strain sequencing project: providing services to taxonomists for standard genome sequencing and annotation.</title>
        <authorList>
            <consortium name="The Broad Institute Genomics Platform"/>
            <consortium name="The Broad Institute Genome Sequencing Center for Infectious Disease"/>
            <person name="Wu L."/>
            <person name="Ma J."/>
        </authorList>
    </citation>
    <scope>NUCLEOTIDE SEQUENCE [LARGE SCALE GENOMIC DNA]</scope>
    <source>
        <strain evidence="11 12">JCM 16009</strain>
    </source>
</reference>
<dbReference type="Proteomes" id="UP001500449">
    <property type="component" value="Unassembled WGS sequence"/>
</dbReference>
<dbReference type="InterPro" id="IPR050482">
    <property type="entry name" value="Sensor_HK_TwoCompSys"/>
</dbReference>
<dbReference type="PANTHER" id="PTHR24421">
    <property type="entry name" value="NITRATE/NITRITE SENSOR PROTEIN NARX-RELATED"/>
    <property type="match status" value="1"/>
</dbReference>
<proteinExistence type="predicted"/>
<name>A0ABN2NFW8_9PSEU</name>
<evidence type="ECO:0000256" key="2">
    <source>
        <dbReference type="ARBA" id="ARBA00012438"/>
    </source>
</evidence>
<evidence type="ECO:0000256" key="6">
    <source>
        <dbReference type="ARBA" id="ARBA00022777"/>
    </source>
</evidence>
<evidence type="ECO:0000256" key="3">
    <source>
        <dbReference type="ARBA" id="ARBA00022553"/>
    </source>
</evidence>
<evidence type="ECO:0000256" key="7">
    <source>
        <dbReference type="ARBA" id="ARBA00022840"/>
    </source>
</evidence>
<evidence type="ECO:0000259" key="10">
    <source>
        <dbReference type="Pfam" id="PF07730"/>
    </source>
</evidence>
<evidence type="ECO:0000256" key="5">
    <source>
        <dbReference type="ARBA" id="ARBA00022741"/>
    </source>
</evidence>
<dbReference type="RefSeq" id="WP_344423258.1">
    <property type="nucleotide sequence ID" value="NZ_BAAAQK010000023.1"/>
</dbReference>
<keyword evidence="6 11" id="KW-0418">Kinase</keyword>
<comment type="caution">
    <text evidence="11">The sequence shown here is derived from an EMBL/GenBank/DDBJ whole genome shotgun (WGS) entry which is preliminary data.</text>
</comment>
<feature type="domain" description="Signal transduction histidine kinase subgroup 3 dimerisation and phosphoacceptor" evidence="10">
    <location>
        <begin position="182"/>
        <end position="246"/>
    </location>
</feature>
<dbReference type="Gene3D" id="3.30.565.10">
    <property type="entry name" value="Histidine kinase-like ATPase, C-terminal domain"/>
    <property type="match status" value="1"/>
</dbReference>
<evidence type="ECO:0000313" key="11">
    <source>
        <dbReference type="EMBL" id="GAA1867665.1"/>
    </source>
</evidence>
<keyword evidence="9" id="KW-0472">Membrane</keyword>
<keyword evidence="5" id="KW-0547">Nucleotide-binding</keyword>
<keyword evidence="9" id="KW-1133">Transmembrane helix</keyword>
<keyword evidence="7" id="KW-0067">ATP-binding</keyword>
<dbReference type="InterPro" id="IPR011712">
    <property type="entry name" value="Sig_transdc_His_kin_sub3_dim/P"/>
</dbReference>
<dbReference type="CDD" id="cd16917">
    <property type="entry name" value="HATPase_UhpB-NarQ-NarX-like"/>
    <property type="match status" value="1"/>
</dbReference>
<keyword evidence="8" id="KW-0902">Two-component regulatory system</keyword>
<keyword evidence="12" id="KW-1185">Reference proteome</keyword>
<dbReference type="Gene3D" id="1.20.5.1930">
    <property type="match status" value="1"/>
</dbReference>
<gene>
    <name evidence="11" type="ORF">GCM10009836_55080</name>
</gene>
<keyword evidence="4" id="KW-0808">Transferase</keyword>
<dbReference type="InterPro" id="IPR036890">
    <property type="entry name" value="HATPase_C_sf"/>
</dbReference>
<feature type="transmembrane region" description="Helical" evidence="9">
    <location>
        <begin position="145"/>
        <end position="164"/>
    </location>
</feature>